<dbReference type="OrthoDB" id="9993479at2"/>
<dbReference type="RefSeq" id="WP_092405308.1">
    <property type="nucleotide sequence ID" value="NZ_FOVF01000004.1"/>
</dbReference>
<evidence type="ECO:0000313" key="2">
    <source>
        <dbReference type="EMBL" id="SFN09464.1"/>
    </source>
</evidence>
<name>A0A1I4W6X1_9GAMM</name>
<proteinExistence type="predicted"/>
<reference evidence="2 3" key="1">
    <citation type="submission" date="2016-10" db="EMBL/GenBank/DDBJ databases">
        <authorList>
            <person name="de Groot N.N."/>
        </authorList>
    </citation>
    <scope>NUCLEOTIDE SEQUENCE [LARGE SCALE GENOMIC DNA]</scope>
    <source>
        <strain evidence="2 3">CGMCC 1.7659</strain>
    </source>
</reference>
<gene>
    <name evidence="2" type="ORF">SAMN05216289_10459</name>
</gene>
<dbReference type="AlphaFoldDB" id="A0A1I4W6X1"/>
<keyword evidence="3" id="KW-1185">Reference proteome</keyword>
<dbReference type="EMBL" id="FOVF01000004">
    <property type="protein sequence ID" value="SFN09464.1"/>
    <property type="molecule type" value="Genomic_DNA"/>
</dbReference>
<feature type="region of interest" description="Disordered" evidence="1">
    <location>
        <begin position="28"/>
        <end position="48"/>
    </location>
</feature>
<protein>
    <submittedName>
        <fullName evidence="2">Uncharacterized protein</fullName>
    </submittedName>
</protein>
<evidence type="ECO:0000313" key="3">
    <source>
        <dbReference type="Proteomes" id="UP000198575"/>
    </source>
</evidence>
<organism evidence="2 3">
    <name type="scientific">Dokdonella immobilis</name>
    <dbReference type="NCBI Taxonomy" id="578942"/>
    <lineage>
        <taxon>Bacteria</taxon>
        <taxon>Pseudomonadati</taxon>
        <taxon>Pseudomonadota</taxon>
        <taxon>Gammaproteobacteria</taxon>
        <taxon>Lysobacterales</taxon>
        <taxon>Rhodanobacteraceae</taxon>
        <taxon>Dokdonella</taxon>
    </lineage>
</organism>
<feature type="compositionally biased region" description="Low complexity" evidence="1">
    <location>
        <begin position="28"/>
        <end position="46"/>
    </location>
</feature>
<sequence length="161" mass="16866">MLDEYGLRLLAEIGVDVYLPRAAARVQPASDATAPAPAPALSDATSRQGADAPTDILIIGHESAPTRFLADLQRACRLAGLAVQTSHADVGAIADARGLIVLGERLARDLGAALPAQRQNEIAWVVAGAAPTLVGEAAAKQALWGEIKRLARQFPRARHPD</sequence>
<accession>A0A1I4W6X1</accession>
<dbReference type="STRING" id="578942.SAMN05216289_10459"/>
<evidence type="ECO:0000256" key="1">
    <source>
        <dbReference type="SAM" id="MobiDB-lite"/>
    </source>
</evidence>
<dbReference type="Proteomes" id="UP000198575">
    <property type="component" value="Unassembled WGS sequence"/>
</dbReference>